<organism evidence="1 2">
    <name type="scientific">Babesia duncani</name>
    <dbReference type="NCBI Taxonomy" id="323732"/>
    <lineage>
        <taxon>Eukaryota</taxon>
        <taxon>Sar</taxon>
        <taxon>Alveolata</taxon>
        <taxon>Apicomplexa</taxon>
        <taxon>Aconoidasida</taxon>
        <taxon>Piroplasmida</taxon>
        <taxon>Babesiidae</taxon>
        <taxon>Babesia</taxon>
    </lineage>
</organism>
<accession>A0AAD9PI78</accession>
<dbReference type="PANTHER" id="PTHR12705">
    <property type="entry name" value="ORIGIN RECOGNITION COMPLEX SUBUNIT 5"/>
    <property type="match status" value="1"/>
</dbReference>
<dbReference type="Proteomes" id="UP001214638">
    <property type="component" value="Unassembled WGS sequence"/>
</dbReference>
<reference evidence="1" key="1">
    <citation type="journal article" date="2023" name="Nat. Microbiol.">
        <title>Babesia duncani multi-omics identifies virulence factors and drug targets.</title>
        <authorList>
            <person name="Singh P."/>
            <person name="Lonardi S."/>
            <person name="Liang Q."/>
            <person name="Vydyam P."/>
            <person name="Khabirova E."/>
            <person name="Fang T."/>
            <person name="Gihaz S."/>
            <person name="Thekkiniath J."/>
            <person name="Munshi M."/>
            <person name="Abel S."/>
            <person name="Ciampossin L."/>
            <person name="Batugedara G."/>
            <person name="Gupta M."/>
            <person name="Lu X.M."/>
            <person name="Lenz T."/>
            <person name="Chakravarty S."/>
            <person name="Cornillot E."/>
            <person name="Hu Y."/>
            <person name="Ma W."/>
            <person name="Gonzalez L.M."/>
            <person name="Sanchez S."/>
            <person name="Estrada K."/>
            <person name="Sanchez-Flores A."/>
            <person name="Montero E."/>
            <person name="Harb O.S."/>
            <person name="Le Roch K.G."/>
            <person name="Mamoun C.B."/>
        </authorList>
    </citation>
    <scope>NUCLEOTIDE SEQUENCE</scope>
    <source>
        <strain evidence="1">WA1</strain>
    </source>
</reference>
<keyword evidence="2" id="KW-1185">Reference proteome</keyword>
<comment type="caution">
    <text evidence="1">The sequence shown here is derived from an EMBL/GenBank/DDBJ whole genome shotgun (WGS) entry which is preliminary data.</text>
</comment>
<name>A0AAD9PI78_9APIC</name>
<dbReference type="InterPro" id="IPR020796">
    <property type="entry name" value="ORC5"/>
</dbReference>
<sequence length="372" mass="42448">MWKRLVHETLNSIVAIDPKEARRTSRHRFFDITTPLDFIDFINTAGCHVPIGIIVDRVGVLERCNPDLNNVILRLHESINTRVIIIYVNVSAQLLQVPKLTLNYTKEEITQRLVGENFNYAHQKARMILGPLAQDTGAIKQLWEHFVHSVYQLAYPVYRNYRDFALYAKITWPRYLEPYVTMTQLPPIVENGILDVNLSLLIRKGLAKFNSRHLKELQGISSGKIVQSRIAKYLLLGACLASVSEPFKRKHPNSQSGWNYSSKFTLSRWIACAQLLYATNENDTLQCDDALHRQLVTLISQGHVKTSSHSCLYLPLGSSGRLWGQGHALKNCEEQVNFQALLTDSARLIFLLPREECEAIARDLGVDLSQWI</sequence>
<dbReference type="GO" id="GO:0006270">
    <property type="term" value="P:DNA replication initiation"/>
    <property type="evidence" value="ECO:0007669"/>
    <property type="project" value="TreeGrafter"/>
</dbReference>
<dbReference type="GO" id="GO:0005664">
    <property type="term" value="C:nuclear origin of replication recognition complex"/>
    <property type="evidence" value="ECO:0007669"/>
    <property type="project" value="TreeGrafter"/>
</dbReference>
<gene>
    <name evidence="1" type="ORF">BdWA1_002901</name>
</gene>
<dbReference type="AlphaFoldDB" id="A0AAD9PI78"/>
<dbReference type="PANTHER" id="PTHR12705:SF0">
    <property type="entry name" value="ORIGIN RECOGNITION COMPLEX SUBUNIT 5"/>
    <property type="match status" value="1"/>
</dbReference>
<dbReference type="GO" id="GO:0003688">
    <property type="term" value="F:DNA replication origin binding"/>
    <property type="evidence" value="ECO:0007669"/>
    <property type="project" value="TreeGrafter"/>
</dbReference>
<proteinExistence type="predicted"/>
<evidence type="ECO:0000313" key="1">
    <source>
        <dbReference type="EMBL" id="KAK2195228.1"/>
    </source>
</evidence>
<protein>
    <submittedName>
        <fullName evidence="1">Origin recognition complex</fullName>
    </submittedName>
</protein>
<evidence type="ECO:0000313" key="2">
    <source>
        <dbReference type="Proteomes" id="UP001214638"/>
    </source>
</evidence>
<dbReference type="KEGG" id="bdw:94337198"/>
<dbReference type="RefSeq" id="XP_067802071.1">
    <property type="nucleotide sequence ID" value="XM_067947920.1"/>
</dbReference>
<dbReference type="EMBL" id="JALLKP010000004">
    <property type="protein sequence ID" value="KAK2195228.1"/>
    <property type="molecule type" value="Genomic_DNA"/>
</dbReference>
<dbReference type="GeneID" id="94337198"/>